<name>A0ABR4BEN2_9LECA</name>
<proteinExistence type="predicted"/>
<evidence type="ECO:0000313" key="2">
    <source>
        <dbReference type="EMBL" id="KAL2056115.1"/>
    </source>
</evidence>
<evidence type="ECO:0000256" key="1">
    <source>
        <dbReference type="SAM" id="MobiDB-lite"/>
    </source>
</evidence>
<feature type="compositionally biased region" description="Pro residues" evidence="1">
    <location>
        <begin position="61"/>
        <end position="71"/>
    </location>
</feature>
<dbReference type="EMBL" id="JBHFEH010000009">
    <property type="protein sequence ID" value="KAL2056115.1"/>
    <property type="molecule type" value="Genomic_DNA"/>
</dbReference>
<accession>A0ABR4BEN2</accession>
<gene>
    <name evidence="2" type="ORF">ABVK25_003758</name>
</gene>
<reference evidence="2 3" key="1">
    <citation type="submission" date="2024-09" db="EMBL/GenBank/DDBJ databases">
        <title>Rethinking Asexuality: The Enigmatic Case of Functional Sexual Genes in Lepraria (Stereocaulaceae).</title>
        <authorList>
            <person name="Doellman M."/>
            <person name="Sun Y."/>
            <person name="Barcenas-Pena A."/>
            <person name="Lumbsch H.T."/>
            <person name="Grewe F."/>
        </authorList>
    </citation>
    <scope>NUCLEOTIDE SEQUENCE [LARGE SCALE GENOMIC DNA]</scope>
    <source>
        <strain evidence="2 3">Grewe 0041</strain>
    </source>
</reference>
<feature type="region of interest" description="Disordered" evidence="1">
    <location>
        <begin position="51"/>
        <end position="83"/>
    </location>
</feature>
<organism evidence="2 3">
    <name type="scientific">Lepraria finkii</name>
    <dbReference type="NCBI Taxonomy" id="1340010"/>
    <lineage>
        <taxon>Eukaryota</taxon>
        <taxon>Fungi</taxon>
        <taxon>Dikarya</taxon>
        <taxon>Ascomycota</taxon>
        <taxon>Pezizomycotina</taxon>
        <taxon>Lecanoromycetes</taxon>
        <taxon>OSLEUM clade</taxon>
        <taxon>Lecanoromycetidae</taxon>
        <taxon>Lecanorales</taxon>
        <taxon>Lecanorineae</taxon>
        <taxon>Stereocaulaceae</taxon>
        <taxon>Lepraria</taxon>
    </lineage>
</organism>
<protein>
    <submittedName>
        <fullName evidence="2">Uncharacterized protein</fullName>
    </submittedName>
</protein>
<dbReference type="Proteomes" id="UP001590951">
    <property type="component" value="Unassembled WGS sequence"/>
</dbReference>
<keyword evidence="3" id="KW-1185">Reference proteome</keyword>
<comment type="caution">
    <text evidence="2">The sequence shown here is derived from an EMBL/GenBank/DDBJ whole genome shotgun (WGS) entry which is preliminary data.</text>
</comment>
<sequence length="122" mass="13990">MHRHPRLKPPPIKTTLPTIYSLPYQSHHLPIPPCPKTAYTPVKHNNKWHYRDHIGPKQLRPLPPEPVPTPQPQQRTQHQDRKHVPHISTLQLQYPETGGGGECVLEDCDGEGVREVVECETE</sequence>
<evidence type="ECO:0000313" key="3">
    <source>
        <dbReference type="Proteomes" id="UP001590951"/>
    </source>
</evidence>